<evidence type="ECO:0008006" key="3">
    <source>
        <dbReference type="Google" id="ProtNLM"/>
    </source>
</evidence>
<accession>A0ABQ6PWK4</accession>
<proteinExistence type="predicted"/>
<sequence>MARNIAFSGILFVILFSCQGPSNTSKTQISSKEPSVAGEGGVISTVSFFPSDTAIWLGLEDQAEFIHVISNREELDFEVLKVGEKPVFEEETEILVKNFDLKKESVIGNFTEYLGNDFRVISEEGKTHKLAFENLNAVSLDGLALEALTLKEFKNRYPKAYQVRNFGTKSDAKLIANVPDSLPSSLDYSYLFLKDKAELRLFWVEGSLIEAYLVFGQQQRGE</sequence>
<evidence type="ECO:0000313" key="2">
    <source>
        <dbReference type="Proteomes" id="UP001338309"/>
    </source>
</evidence>
<dbReference type="EMBL" id="BTPD01000022">
    <property type="protein sequence ID" value="GMQ31615.1"/>
    <property type="molecule type" value="Genomic_DNA"/>
</dbReference>
<keyword evidence="2" id="KW-1185">Reference proteome</keyword>
<name>A0ABQ6PWK4_9BACT</name>
<dbReference type="PROSITE" id="PS51257">
    <property type="entry name" value="PROKAR_LIPOPROTEIN"/>
    <property type="match status" value="1"/>
</dbReference>
<protein>
    <recommendedName>
        <fullName evidence="3">Lipoprotein</fullName>
    </recommendedName>
</protein>
<organism evidence="1 2">
    <name type="scientific">Algoriphagus confluentis</name>
    <dbReference type="NCBI Taxonomy" id="1697556"/>
    <lineage>
        <taxon>Bacteria</taxon>
        <taxon>Pseudomonadati</taxon>
        <taxon>Bacteroidota</taxon>
        <taxon>Cytophagia</taxon>
        <taxon>Cytophagales</taxon>
        <taxon>Cyclobacteriaceae</taxon>
        <taxon>Algoriphagus</taxon>
    </lineage>
</organism>
<gene>
    <name evidence="1" type="ORF">Aconfl_42600</name>
</gene>
<reference evidence="1 2" key="1">
    <citation type="submission" date="2023-08" db="EMBL/GenBank/DDBJ databases">
        <title>Draft genome sequence of Algoriphagus confluentis.</title>
        <authorList>
            <person name="Takatani N."/>
            <person name="Hosokawa M."/>
            <person name="Sawabe T."/>
        </authorList>
    </citation>
    <scope>NUCLEOTIDE SEQUENCE [LARGE SCALE GENOMIC DNA]</scope>
    <source>
        <strain evidence="1 2">NBRC 111222</strain>
    </source>
</reference>
<evidence type="ECO:0000313" key="1">
    <source>
        <dbReference type="EMBL" id="GMQ31615.1"/>
    </source>
</evidence>
<comment type="caution">
    <text evidence="1">The sequence shown here is derived from an EMBL/GenBank/DDBJ whole genome shotgun (WGS) entry which is preliminary data.</text>
</comment>
<dbReference type="Proteomes" id="UP001338309">
    <property type="component" value="Unassembled WGS sequence"/>
</dbReference>